<evidence type="ECO:0000256" key="1">
    <source>
        <dbReference type="ARBA" id="ARBA00004141"/>
    </source>
</evidence>
<protein>
    <submittedName>
        <fullName evidence="9">Olfactory receptor 4C11</fullName>
    </submittedName>
</protein>
<evidence type="ECO:0000313" key="9">
    <source>
        <dbReference type="EMBL" id="EHA97380.1"/>
    </source>
</evidence>
<dbReference type="InParanoid" id="G5AK20"/>
<evidence type="ECO:0000256" key="8">
    <source>
        <dbReference type="SAM" id="Phobius"/>
    </source>
</evidence>
<evidence type="ECO:0000256" key="5">
    <source>
        <dbReference type="ARBA" id="ARBA00023136"/>
    </source>
</evidence>
<evidence type="ECO:0000256" key="6">
    <source>
        <dbReference type="ARBA" id="ARBA00023170"/>
    </source>
</evidence>
<dbReference type="AlphaFoldDB" id="G5AK20"/>
<dbReference type="GO" id="GO:0004930">
    <property type="term" value="F:G protein-coupled receptor activity"/>
    <property type="evidence" value="ECO:0007669"/>
    <property type="project" value="UniProtKB-KW"/>
</dbReference>
<name>G5AK20_HETGA</name>
<evidence type="ECO:0000256" key="2">
    <source>
        <dbReference type="ARBA" id="ARBA00022692"/>
    </source>
</evidence>
<feature type="transmembrane region" description="Helical" evidence="8">
    <location>
        <begin position="35"/>
        <end position="54"/>
    </location>
</feature>
<keyword evidence="3 8" id="KW-1133">Transmembrane helix</keyword>
<evidence type="ECO:0000256" key="3">
    <source>
        <dbReference type="ARBA" id="ARBA00022989"/>
    </source>
</evidence>
<dbReference type="SUPFAM" id="SSF81321">
    <property type="entry name" value="Family A G protein-coupled receptor-like"/>
    <property type="match status" value="1"/>
</dbReference>
<keyword evidence="5 8" id="KW-0472">Membrane</keyword>
<dbReference type="GO" id="GO:0016020">
    <property type="term" value="C:membrane"/>
    <property type="evidence" value="ECO:0007669"/>
    <property type="project" value="UniProtKB-SubCell"/>
</dbReference>
<evidence type="ECO:0000256" key="4">
    <source>
        <dbReference type="ARBA" id="ARBA00023040"/>
    </source>
</evidence>
<keyword evidence="4" id="KW-0297">G-protein coupled receptor</keyword>
<dbReference type="Gene3D" id="1.20.1070.10">
    <property type="entry name" value="Rhodopsin 7-helix transmembrane proteins"/>
    <property type="match status" value="1"/>
</dbReference>
<evidence type="ECO:0000256" key="7">
    <source>
        <dbReference type="ARBA" id="ARBA00023224"/>
    </source>
</evidence>
<organism evidence="9 10">
    <name type="scientific">Heterocephalus glaber</name>
    <name type="common">Naked mole rat</name>
    <dbReference type="NCBI Taxonomy" id="10181"/>
    <lineage>
        <taxon>Eukaryota</taxon>
        <taxon>Metazoa</taxon>
        <taxon>Chordata</taxon>
        <taxon>Craniata</taxon>
        <taxon>Vertebrata</taxon>
        <taxon>Euteleostomi</taxon>
        <taxon>Mammalia</taxon>
        <taxon>Eutheria</taxon>
        <taxon>Euarchontoglires</taxon>
        <taxon>Glires</taxon>
        <taxon>Rodentia</taxon>
        <taxon>Hystricomorpha</taxon>
        <taxon>Bathyergidae</taxon>
        <taxon>Heterocephalus</taxon>
    </lineage>
</organism>
<reference evidence="9 10" key="1">
    <citation type="journal article" date="2011" name="Nature">
        <title>Genome sequencing reveals insights into physiology and longevity of the naked mole rat.</title>
        <authorList>
            <person name="Kim E.B."/>
            <person name="Fang X."/>
            <person name="Fushan A.A."/>
            <person name="Huang Z."/>
            <person name="Lobanov A.V."/>
            <person name="Han L."/>
            <person name="Marino S.M."/>
            <person name="Sun X."/>
            <person name="Turanov A.A."/>
            <person name="Yang P."/>
            <person name="Yim S.H."/>
            <person name="Zhao X."/>
            <person name="Kasaikina M.V."/>
            <person name="Stoletzki N."/>
            <person name="Peng C."/>
            <person name="Polak P."/>
            <person name="Xiong Z."/>
            <person name="Kiezun A."/>
            <person name="Zhu Y."/>
            <person name="Chen Y."/>
            <person name="Kryukov G.V."/>
            <person name="Zhang Q."/>
            <person name="Peshkin L."/>
            <person name="Yang L."/>
            <person name="Bronson R.T."/>
            <person name="Buffenstein R."/>
            <person name="Wang B."/>
            <person name="Han C."/>
            <person name="Li Q."/>
            <person name="Chen L."/>
            <person name="Zhao W."/>
            <person name="Sunyaev S.R."/>
            <person name="Park T.J."/>
            <person name="Zhang G."/>
            <person name="Wang J."/>
            <person name="Gladyshev V.N."/>
        </authorList>
    </citation>
    <scope>NUCLEOTIDE SEQUENCE [LARGE SCALE GENOMIC DNA]</scope>
</reference>
<keyword evidence="7" id="KW-0807">Transducer</keyword>
<proteinExistence type="predicted"/>
<evidence type="ECO:0000313" key="10">
    <source>
        <dbReference type="Proteomes" id="UP000006813"/>
    </source>
</evidence>
<dbReference type="InterPro" id="IPR050427">
    <property type="entry name" value="Olfactory_Receptors"/>
</dbReference>
<keyword evidence="2 8" id="KW-0812">Transmembrane</keyword>
<comment type="subcellular location">
    <subcellularLocation>
        <location evidence="1">Membrane</location>
        <topology evidence="1">Multi-pass membrane protein</topology>
    </subcellularLocation>
</comment>
<keyword evidence="6 9" id="KW-0675">Receptor</keyword>
<accession>G5AK20</accession>
<gene>
    <name evidence="9" type="ORF">GW7_09478</name>
</gene>
<dbReference type="PANTHER" id="PTHR48002">
    <property type="entry name" value="OLFACTORY RECEPTOR"/>
    <property type="match status" value="1"/>
</dbReference>
<sequence>MTHLAGVDACFSTTVAPRLMIDTVSEKKVISYKECMTQVFFGCMEIFVLILMAFDHYVAICSSLQYTTIMSQSVCGWGLASIP</sequence>
<dbReference type="Pfam" id="PF00001">
    <property type="entry name" value="7tm_1"/>
    <property type="match status" value="1"/>
</dbReference>
<dbReference type="EMBL" id="JH165570">
    <property type="protein sequence ID" value="EHA97380.1"/>
    <property type="molecule type" value="Genomic_DNA"/>
</dbReference>
<dbReference type="InterPro" id="IPR000276">
    <property type="entry name" value="GPCR_Rhodpsn"/>
</dbReference>
<dbReference type="Proteomes" id="UP000006813">
    <property type="component" value="Unassembled WGS sequence"/>
</dbReference>